<dbReference type="EMBL" id="QUSK01000014">
    <property type="protein sequence ID" value="RGD76286.1"/>
    <property type="molecule type" value="Genomic_DNA"/>
</dbReference>
<evidence type="ECO:0000313" key="3">
    <source>
        <dbReference type="Proteomes" id="UP000260721"/>
    </source>
</evidence>
<feature type="transmembrane region" description="Helical" evidence="1">
    <location>
        <begin position="128"/>
        <end position="148"/>
    </location>
</feature>
<comment type="caution">
    <text evidence="2">The sequence shown here is derived from an EMBL/GenBank/DDBJ whole genome shotgun (WGS) entry which is preliminary data.</text>
</comment>
<dbReference type="RefSeq" id="WP_117446405.1">
    <property type="nucleotide sequence ID" value="NZ_CALCIP010000014.1"/>
</dbReference>
<accession>A0A3E3E4B1</accession>
<evidence type="ECO:0000256" key="1">
    <source>
        <dbReference type="SAM" id="Phobius"/>
    </source>
</evidence>
<protein>
    <submittedName>
        <fullName evidence="2">Uncharacterized protein</fullName>
    </submittedName>
</protein>
<keyword evidence="1" id="KW-0472">Membrane</keyword>
<reference evidence="2 3" key="1">
    <citation type="submission" date="2018-08" db="EMBL/GenBank/DDBJ databases">
        <title>A genome reference for cultivated species of the human gut microbiota.</title>
        <authorList>
            <person name="Zou Y."/>
            <person name="Xue W."/>
            <person name="Luo G."/>
        </authorList>
    </citation>
    <scope>NUCLEOTIDE SEQUENCE [LARGE SCALE GENOMIC DNA]</scope>
    <source>
        <strain evidence="2 3">TF08-11</strain>
    </source>
</reference>
<evidence type="ECO:0000313" key="2">
    <source>
        <dbReference type="EMBL" id="RGD76286.1"/>
    </source>
</evidence>
<proteinExistence type="predicted"/>
<keyword evidence="1" id="KW-0812">Transmembrane</keyword>
<gene>
    <name evidence="2" type="ORF">DXC78_07225</name>
</gene>
<dbReference type="Proteomes" id="UP000260721">
    <property type="component" value="Unassembled WGS sequence"/>
</dbReference>
<feature type="transmembrane region" description="Helical" evidence="1">
    <location>
        <begin position="79"/>
        <end position="96"/>
    </location>
</feature>
<name>A0A3E3E4B1_9FIRM</name>
<organism evidence="2 3">
    <name type="scientific">Faecalicoccus pleomorphus</name>
    <dbReference type="NCBI Taxonomy" id="1323"/>
    <lineage>
        <taxon>Bacteria</taxon>
        <taxon>Bacillati</taxon>
        <taxon>Bacillota</taxon>
        <taxon>Erysipelotrichia</taxon>
        <taxon>Erysipelotrichales</taxon>
        <taxon>Erysipelotrichaceae</taxon>
        <taxon>Faecalicoccus</taxon>
    </lineage>
</organism>
<sequence length="188" mass="22379">MAKKTNIQQEITPPVGFNIYQDKKSRTIYKHPFLKKAVYIPVYDFKTFDLYRKRYILVISVFVVLFTLLSDWFSIPWWVTIFISLLIWIFMEFKFYKFLQNEQPVKHFTPQEYSGYYDNFEMQGTNKVLLKTVLYVAIGVLIVYNSYYSGYTGIYTLASWAVLGVCLVYAVFQLLVLLKVKKRQKARN</sequence>
<dbReference type="AlphaFoldDB" id="A0A3E3E4B1"/>
<feature type="transmembrane region" description="Helical" evidence="1">
    <location>
        <begin position="55"/>
        <end position="73"/>
    </location>
</feature>
<keyword evidence="1" id="KW-1133">Transmembrane helix</keyword>
<feature type="transmembrane region" description="Helical" evidence="1">
    <location>
        <begin position="154"/>
        <end position="178"/>
    </location>
</feature>